<evidence type="ECO:0000313" key="3">
    <source>
        <dbReference type="EMBL" id="TDR45671.1"/>
    </source>
</evidence>
<evidence type="ECO:0000256" key="1">
    <source>
        <dbReference type="SAM" id="SignalP"/>
    </source>
</evidence>
<evidence type="ECO:0000313" key="4">
    <source>
        <dbReference type="Proteomes" id="UP000295293"/>
    </source>
</evidence>
<sequence length="207" mass="22212">MNGMQRIALVLACLSIVPVASAGGGPFGIDHRLNYDNSGIWRRSVQTGLQIGVGAAVLGGAVWEGGESRLGRTLWQSVDAMALSGATTQVMKFTFSRERPSRTDDPNAFFKGRGNQSFPSGEVAQMAAAVMPFVLEYGDEHPAVYALGVLPAYDMVARMKVRGHWQSDVLAGLAVGAAFGWYAHGREQPLVLNALPDGFMVGWSKHF</sequence>
<dbReference type="SUPFAM" id="SSF48317">
    <property type="entry name" value="Acid phosphatase/Vanadium-dependent haloperoxidase"/>
    <property type="match status" value="1"/>
</dbReference>
<dbReference type="EMBL" id="SNZH01000004">
    <property type="protein sequence ID" value="TDR45671.1"/>
    <property type="molecule type" value="Genomic_DNA"/>
</dbReference>
<name>A0A4R6Z269_9GAMM</name>
<protein>
    <submittedName>
        <fullName evidence="3">Undecaprenyl-diphosphatase</fullName>
    </submittedName>
</protein>
<dbReference type="Pfam" id="PF01569">
    <property type="entry name" value="PAP2"/>
    <property type="match status" value="1"/>
</dbReference>
<feature type="domain" description="Phosphatidic acid phosphatase type 2/haloperoxidase" evidence="2">
    <location>
        <begin position="70"/>
        <end position="184"/>
    </location>
</feature>
<feature type="signal peptide" evidence="1">
    <location>
        <begin position="1"/>
        <end position="22"/>
    </location>
</feature>
<dbReference type="InterPro" id="IPR036938">
    <property type="entry name" value="PAP2/HPO_sf"/>
</dbReference>
<proteinExistence type="predicted"/>
<gene>
    <name evidence="3" type="ORF">DFR29_10499</name>
</gene>
<evidence type="ECO:0000259" key="2">
    <source>
        <dbReference type="SMART" id="SM00014"/>
    </source>
</evidence>
<dbReference type="RefSeq" id="WP_341829848.1">
    <property type="nucleotide sequence ID" value="NZ_SNZH01000004.1"/>
</dbReference>
<dbReference type="Proteomes" id="UP000295293">
    <property type="component" value="Unassembled WGS sequence"/>
</dbReference>
<organism evidence="3 4">
    <name type="scientific">Tahibacter aquaticus</name>
    <dbReference type="NCBI Taxonomy" id="520092"/>
    <lineage>
        <taxon>Bacteria</taxon>
        <taxon>Pseudomonadati</taxon>
        <taxon>Pseudomonadota</taxon>
        <taxon>Gammaproteobacteria</taxon>
        <taxon>Lysobacterales</taxon>
        <taxon>Rhodanobacteraceae</taxon>
        <taxon>Tahibacter</taxon>
    </lineage>
</organism>
<reference evidence="3 4" key="1">
    <citation type="submission" date="2019-03" db="EMBL/GenBank/DDBJ databases">
        <title>Genomic Encyclopedia of Type Strains, Phase IV (KMG-IV): sequencing the most valuable type-strain genomes for metagenomic binning, comparative biology and taxonomic classification.</title>
        <authorList>
            <person name="Goeker M."/>
        </authorList>
    </citation>
    <scope>NUCLEOTIDE SEQUENCE [LARGE SCALE GENOMIC DNA]</scope>
    <source>
        <strain evidence="3 4">DSM 21667</strain>
    </source>
</reference>
<dbReference type="AlphaFoldDB" id="A0A4R6Z269"/>
<accession>A0A4R6Z269</accession>
<keyword evidence="4" id="KW-1185">Reference proteome</keyword>
<comment type="caution">
    <text evidence="3">The sequence shown here is derived from an EMBL/GenBank/DDBJ whole genome shotgun (WGS) entry which is preliminary data.</text>
</comment>
<dbReference type="Gene3D" id="1.20.144.10">
    <property type="entry name" value="Phosphatidic acid phosphatase type 2/haloperoxidase"/>
    <property type="match status" value="1"/>
</dbReference>
<dbReference type="SMART" id="SM00014">
    <property type="entry name" value="acidPPc"/>
    <property type="match status" value="1"/>
</dbReference>
<feature type="chain" id="PRO_5021023836" evidence="1">
    <location>
        <begin position="23"/>
        <end position="207"/>
    </location>
</feature>
<dbReference type="InterPro" id="IPR000326">
    <property type="entry name" value="PAP2/HPO"/>
</dbReference>
<keyword evidence="1" id="KW-0732">Signal</keyword>